<evidence type="ECO:0000256" key="4">
    <source>
        <dbReference type="ARBA" id="ARBA00009406"/>
    </source>
</evidence>
<dbReference type="PANTHER" id="PTHR31528:SF1">
    <property type="entry name" value="4-AMINO-5-HYDROXYMETHYL-2-METHYLPYRIMIDINE PHOSPHATE SYNTHASE THI11-RELATED"/>
    <property type="match status" value="1"/>
</dbReference>
<dbReference type="CDD" id="cd00082">
    <property type="entry name" value="HisKA"/>
    <property type="match status" value="1"/>
</dbReference>
<comment type="catalytic activity">
    <reaction evidence="14">
        <text>N(6)-(pyridoxal phosphate)-L-lysyl-[4-amino-5-hydroxymethyl-2-methylpyrimidine phosphate synthase] + L-histidyl-[4-amino-5-hydroxymethyl-2-methylpyrimidine phosphate synthase] + 2 Fe(3+) + 4 H2O = L-lysyl-[4-amino-5-hydroxymethyl-2-methylpyrimidine phosphate synthase] + (2S)-2-amino-5-hydroxy-4-oxopentanoyl-[4-amino-5-hydroxymethyl-2-methylpyrimidine phosphate synthase] + 4-amino-2-methyl-5-(phosphooxymethyl)pyrimidine + 3-oxopropanoate + 2 Fe(2+) + 2 H(+)</text>
        <dbReference type="Rhea" id="RHEA:65756"/>
        <dbReference type="Rhea" id="RHEA-COMP:16892"/>
        <dbReference type="Rhea" id="RHEA-COMP:16893"/>
        <dbReference type="Rhea" id="RHEA-COMP:16894"/>
        <dbReference type="Rhea" id="RHEA-COMP:16895"/>
        <dbReference type="ChEBI" id="CHEBI:15377"/>
        <dbReference type="ChEBI" id="CHEBI:15378"/>
        <dbReference type="ChEBI" id="CHEBI:29033"/>
        <dbReference type="ChEBI" id="CHEBI:29034"/>
        <dbReference type="ChEBI" id="CHEBI:29969"/>
        <dbReference type="ChEBI" id="CHEBI:29979"/>
        <dbReference type="ChEBI" id="CHEBI:33190"/>
        <dbReference type="ChEBI" id="CHEBI:58354"/>
        <dbReference type="ChEBI" id="CHEBI:143915"/>
        <dbReference type="ChEBI" id="CHEBI:157692"/>
    </reaction>
    <physiologicalReaction direction="left-to-right" evidence="14">
        <dbReference type="Rhea" id="RHEA:65757"/>
    </physiologicalReaction>
</comment>
<feature type="domain" description="Histidine kinase" evidence="18">
    <location>
        <begin position="642"/>
        <end position="857"/>
    </location>
</feature>
<accession>A0A7M1B726</accession>
<dbReference type="PANTHER" id="PTHR31528">
    <property type="entry name" value="4-AMINO-5-HYDROXYMETHYL-2-METHYLPYRIMIDINE PHOSPHATE SYNTHASE THI11-RELATED"/>
    <property type="match status" value="1"/>
</dbReference>
<dbReference type="EC" id="2.7.13.3" evidence="6"/>
<evidence type="ECO:0000313" key="19">
    <source>
        <dbReference type="EMBL" id="QOP45503.1"/>
    </source>
</evidence>
<evidence type="ECO:0000256" key="16">
    <source>
        <dbReference type="SAM" id="Phobius"/>
    </source>
</evidence>
<evidence type="ECO:0000313" key="20">
    <source>
        <dbReference type="Proteomes" id="UP000593580"/>
    </source>
</evidence>
<keyword evidence="16" id="KW-0472">Membrane</keyword>
<evidence type="ECO:0000256" key="14">
    <source>
        <dbReference type="ARBA" id="ARBA00048179"/>
    </source>
</evidence>
<keyword evidence="12" id="KW-0408">Iron</keyword>
<comment type="catalytic activity">
    <reaction evidence="1">
        <text>ATP + protein L-histidine = ADP + protein N-phospho-L-histidine.</text>
        <dbReference type="EC" id="2.7.13.3"/>
    </reaction>
</comment>
<keyword evidence="15" id="KW-0175">Coiled coil</keyword>
<comment type="subunit">
    <text evidence="5">Homodimer.</text>
</comment>
<comment type="function">
    <text evidence="2">Responsible for the formation of the pyrimidine heterocycle in the thiamine biosynthesis pathway. Catalyzes the formation of hydroxymethylpyrimidine phosphate (HMP-P) from histidine and pyridoxal phosphate (PLP). The protein uses PLP and the active site histidine to form HMP-P, generating an inactive enzyme. The enzyme can only undergo a single turnover, which suggests it is a suicide enzyme.</text>
</comment>
<keyword evidence="9" id="KW-0479">Metal-binding</keyword>
<comment type="similarity">
    <text evidence="4">Belongs to the NMT1/THI5 family.</text>
</comment>
<keyword evidence="10" id="KW-0663">Pyridoxal phosphate</keyword>
<feature type="signal peptide" evidence="17">
    <location>
        <begin position="1"/>
        <end position="16"/>
    </location>
</feature>
<comment type="pathway">
    <text evidence="3">Cofactor biosynthesis; thiamine diphosphate biosynthesis.</text>
</comment>
<evidence type="ECO:0000256" key="6">
    <source>
        <dbReference type="ARBA" id="ARBA00012438"/>
    </source>
</evidence>
<evidence type="ECO:0000256" key="10">
    <source>
        <dbReference type="ARBA" id="ARBA00022898"/>
    </source>
</evidence>
<dbReference type="SMART" id="SM00062">
    <property type="entry name" value="PBPb"/>
    <property type="match status" value="1"/>
</dbReference>
<dbReference type="Pfam" id="PF09084">
    <property type="entry name" value="NMT1"/>
    <property type="match status" value="1"/>
</dbReference>
<keyword evidence="17" id="KW-0732">Signal</keyword>
<dbReference type="InterPro" id="IPR005467">
    <property type="entry name" value="His_kinase_dom"/>
</dbReference>
<dbReference type="InterPro" id="IPR027939">
    <property type="entry name" value="NMT1/THI5"/>
</dbReference>
<evidence type="ECO:0000256" key="13">
    <source>
        <dbReference type="ARBA" id="ARBA00033171"/>
    </source>
</evidence>
<dbReference type="GO" id="GO:0009228">
    <property type="term" value="P:thiamine biosynthetic process"/>
    <property type="evidence" value="ECO:0007669"/>
    <property type="project" value="UniProtKB-KW"/>
</dbReference>
<evidence type="ECO:0000256" key="17">
    <source>
        <dbReference type="SAM" id="SignalP"/>
    </source>
</evidence>
<dbReference type="GO" id="GO:0000155">
    <property type="term" value="F:phosphorelay sensor kinase activity"/>
    <property type="evidence" value="ECO:0007669"/>
    <property type="project" value="InterPro"/>
</dbReference>
<evidence type="ECO:0000259" key="18">
    <source>
        <dbReference type="PROSITE" id="PS50109"/>
    </source>
</evidence>
<dbReference type="SMART" id="SM00387">
    <property type="entry name" value="HATPase_c"/>
    <property type="match status" value="1"/>
</dbReference>
<dbReference type="PRINTS" id="PR00344">
    <property type="entry name" value="BCTRLSENSOR"/>
</dbReference>
<dbReference type="PROSITE" id="PS50109">
    <property type="entry name" value="HIS_KIN"/>
    <property type="match status" value="1"/>
</dbReference>
<feature type="coiled-coil region" evidence="15">
    <location>
        <begin position="577"/>
        <end position="619"/>
    </location>
</feature>
<dbReference type="Pfam" id="PF00497">
    <property type="entry name" value="SBP_bac_3"/>
    <property type="match status" value="1"/>
</dbReference>
<protein>
    <recommendedName>
        <fullName evidence="6">histidine kinase</fullName>
        <ecNumber evidence="6">2.7.13.3</ecNumber>
    </recommendedName>
    <alternativeName>
        <fullName evidence="13">Thiamine pyrimidine synthase</fullName>
    </alternativeName>
</protein>
<dbReference type="InterPro" id="IPR036890">
    <property type="entry name" value="HATPase_C_sf"/>
</dbReference>
<dbReference type="InterPro" id="IPR001638">
    <property type="entry name" value="Solute-binding_3/MltF_N"/>
</dbReference>
<dbReference type="RefSeq" id="WP_193111746.1">
    <property type="nucleotide sequence ID" value="NZ_CP041406.1"/>
</dbReference>
<feature type="chain" id="PRO_5032318100" description="histidine kinase" evidence="17">
    <location>
        <begin position="17"/>
        <end position="859"/>
    </location>
</feature>
<dbReference type="CDD" id="cd00075">
    <property type="entry name" value="HATPase"/>
    <property type="match status" value="1"/>
</dbReference>
<keyword evidence="16" id="KW-0812">Transmembrane</keyword>
<dbReference type="Proteomes" id="UP000593580">
    <property type="component" value="Chromosome"/>
</dbReference>
<evidence type="ECO:0000256" key="9">
    <source>
        <dbReference type="ARBA" id="ARBA00022723"/>
    </source>
</evidence>
<evidence type="ECO:0000256" key="15">
    <source>
        <dbReference type="SAM" id="Coils"/>
    </source>
</evidence>
<name>A0A7M1B726_9BACT</name>
<dbReference type="KEGG" id="spal:FM071_04080"/>
<dbReference type="InterPro" id="IPR036097">
    <property type="entry name" value="HisK_dim/P_sf"/>
</dbReference>
<keyword evidence="16" id="KW-1133">Transmembrane helix</keyword>
<evidence type="ECO:0000256" key="8">
    <source>
        <dbReference type="ARBA" id="ARBA00022679"/>
    </source>
</evidence>
<evidence type="ECO:0000256" key="5">
    <source>
        <dbReference type="ARBA" id="ARBA00011738"/>
    </source>
</evidence>
<dbReference type="InterPro" id="IPR004358">
    <property type="entry name" value="Sig_transdc_His_kin-like_C"/>
</dbReference>
<reference evidence="19 20" key="1">
    <citation type="submission" date="2019-07" db="EMBL/GenBank/DDBJ databases">
        <title>Sulfurimonas paralvinellae sp. nov., a novel mesophilic, hydrogen- and sulfur-oxidizing chemolithoautotroph within the Epsilonproteo- bacteria isolated from a deep-sea hydrothermal vent polychaete nest, reclassification of Thiomicrospira denitrificans as Sulfurimonas denitrificans comb. nov. and emended description of the genus Sulfurimonas.</title>
        <authorList>
            <person name="Wang S."/>
            <person name="Jiang L."/>
            <person name="Shao Z."/>
        </authorList>
    </citation>
    <scope>NUCLEOTIDE SEQUENCE [LARGE SCALE GENOMIC DNA]</scope>
    <source>
        <strain evidence="19 20">GO25</strain>
    </source>
</reference>
<dbReference type="AlphaFoldDB" id="A0A7M1B726"/>
<evidence type="ECO:0000256" key="7">
    <source>
        <dbReference type="ARBA" id="ARBA00022553"/>
    </source>
</evidence>
<sequence length="859" mass="99973">MHKFLLLLLFCFSLFAHPVEEKKLDKVTLQLHWKYQFEFAGFIAAKEKGFYKEAGLDVTLKEYENGMNIIDDVCSAKADFGIYNSSTLVEYLKGKPIVLVNSFFKRAALVLITKPTIHSPKDLRGKKIMATSLEDFQLNFKPYFDAYNVHANEFKLVPETFRVKEFVEGKVDAMTAFISDQPYRLDKLGVNYNILDPSSENLFVLQEELFTSRREVREHSDRVDAFREASIKGWKYALEHKEELIKIIHKKYNKEMPLDALRYEANAIERLILPSAYEIGSIDRNFLRKQMQFFQKEYKDTKEKSLEGFIYESKKADLHLTQEEKKYIKEHQNIKLCINYDLYPIDRYKNGEYSGIIADVFKIISQETSLQFTIVPATSEENLMQNLKEKKCKLLSLVAVNNRTFTTIQPTKPFVATHFAIVSKLNKSFVNDREDLTGKVLLVQKDSFKSYLEHFYPNLTIKVIDNKNKMVQKVLFNEAYGIVTLDEQADYFIDKYGYGKLKINGFLARENPIKGGIGVQKDEPILYNIMQKALSVIPKSSIEHIVNTWKINRYKTKIDYSLLMKVLIGFIIIFFIMMYYQRKLKNFNKELERQVNEKTKELREINESLEATVEEKVEELIQKDEILTAQSKQAVMGEMLSMIAHQWRQPLNTITLQISNIQLKEMMGQEVSKEELLDILNEISNSVVYLSNTIDDFKTYFQPDKKTTQIHMNELLEKVVHFIEPRAKRDNITITLTGEKNIEVRVYVNELIQVLLNILNNSIDAYETMQASHKEIVIFVEVRDNRVLINITDHAGGIPKDNIKKIFEPYFSTKGKNGTGLGLYMSKMIIEKQFNGLIHIVSQNDETTFTIDIPRDVRS</sequence>
<evidence type="ECO:0000256" key="3">
    <source>
        <dbReference type="ARBA" id="ARBA00004948"/>
    </source>
</evidence>
<dbReference type="GO" id="GO:0046872">
    <property type="term" value="F:metal ion binding"/>
    <property type="evidence" value="ECO:0007669"/>
    <property type="project" value="UniProtKB-KW"/>
</dbReference>
<dbReference type="InterPro" id="IPR003661">
    <property type="entry name" value="HisK_dim/P_dom"/>
</dbReference>
<dbReference type="SUPFAM" id="SSF55874">
    <property type="entry name" value="ATPase domain of HSP90 chaperone/DNA topoisomerase II/histidine kinase"/>
    <property type="match status" value="1"/>
</dbReference>
<proteinExistence type="inferred from homology"/>
<keyword evidence="11" id="KW-0784">Thiamine biosynthesis</keyword>
<dbReference type="Gene3D" id="3.40.190.10">
    <property type="entry name" value="Periplasmic binding protein-like II"/>
    <property type="match status" value="4"/>
</dbReference>
<gene>
    <name evidence="19" type="ORF">FM071_04080</name>
</gene>
<dbReference type="SUPFAM" id="SSF47384">
    <property type="entry name" value="Homodimeric domain of signal transducing histidine kinase"/>
    <property type="match status" value="1"/>
</dbReference>
<dbReference type="CDD" id="cd01007">
    <property type="entry name" value="PBP2_BvgS_HisK_like"/>
    <property type="match status" value="1"/>
</dbReference>
<dbReference type="Gene3D" id="3.30.565.10">
    <property type="entry name" value="Histidine kinase-like ATPase, C-terminal domain"/>
    <property type="match status" value="1"/>
</dbReference>
<evidence type="ECO:0000256" key="12">
    <source>
        <dbReference type="ARBA" id="ARBA00023004"/>
    </source>
</evidence>
<evidence type="ECO:0000256" key="1">
    <source>
        <dbReference type="ARBA" id="ARBA00000085"/>
    </source>
</evidence>
<dbReference type="EMBL" id="CP041406">
    <property type="protein sequence ID" value="QOP45503.1"/>
    <property type="molecule type" value="Genomic_DNA"/>
</dbReference>
<evidence type="ECO:0000256" key="2">
    <source>
        <dbReference type="ARBA" id="ARBA00003469"/>
    </source>
</evidence>
<keyword evidence="20" id="KW-1185">Reference proteome</keyword>
<dbReference type="InterPro" id="IPR015168">
    <property type="entry name" value="SsuA/THI5"/>
</dbReference>
<evidence type="ECO:0000256" key="11">
    <source>
        <dbReference type="ARBA" id="ARBA00022977"/>
    </source>
</evidence>
<dbReference type="SUPFAM" id="SSF53850">
    <property type="entry name" value="Periplasmic binding protein-like II"/>
    <property type="match status" value="2"/>
</dbReference>
<organism evidence="19 20">
    <name type="scientific">Sulfurimonas paralvinellae</name>
    <dbReference type="NCBI Taxonomy" id="317658"/>
    <lineage>
        <taxon>Bacteria</taxon>
        <taxon>Pseudomonadati</taxon>
        <taxon>Campylobacterota</taxon>
        <taxon>Epsilonproteobacteria</taxon>
        <taxon>Campylobacterales</taxon>
        <taxon>Sulfurimonadaceae</taxon>
        <taxon>Sulfurimonas</taxon>
    </lineage>
</organism>
<keyword evidence="8" id="KW-0808">Transferase</keyword>
<dbReference type="Gene3D" id="1.10.287.130">
    <property type="match status" value="1"/>
</dbReference>
<dbReference type="Pfam" id="PF02518">
    <property type="entry name" value="HATPase_c"/>
    <property type="match status" value="1"/>
</dbReference>
<keyword evidence="7" id="KW-0597">Phosphoprotein</keyword>
<feature type="transmembrane region" description="Helical" evidence="16">
    <location>
        <begin position="560"/>
        <end position="580"/>
    </location>
</feature>
<dbReference type="InterPro" id="IPR003594">
    <property type="entry name" value="HATPase_dom"/>
</dbReference>